<organism evidence="1 2">
    <name type="scientific">Puccinia graminis f. sp. tritici</name>
    <dbReference type="NCBI Taxonomy" id="56615"/>
    <lineage>
        <taxon>Eukaryota</taxon>
        <taxon>Fungi</taxon>
        <taxon>Dikarya</taxon>
        <taxon>Basidiomycota</taxon>
        <taxon>Pucciniomycotina</taxon>
        <taxon>Pucciniomycetes</taxon>
        <taxon>Pucciniales</taxon>
        <taxon>Pucciniaceae</taxon>
        <taxon>Puccinia</taxon>
    </lineage>
</organism>
<keyword evidence="2" id="KW-1185">Reference proteome</keyword>
<proteinExistence type="predicted"/>
<comment type="caution">
    <text evidence="1">The sequence shown here is derived from an EMBL/GenBank/DDBJ whole genome shotgun (WGS) entry which is preliminary data.</text>
</comment>
<protein>
    <submittedName>
        <fullName evidence="1">Uncharacterized protein</fullName>
    </submittedName>
</protein>
<dbReference type="Proteomes" id="UP000324748">
    <property type="component" value="Unassembled WGS sequence"/>
</dbReference>
<accession>A0A5B0PA76</accession>
<name>A0A5B0PA76_PUCGR</name>
<reference evidence="1 2" key="1">
    <citation type="submission" date="2019-05" db="EMBL/GenBank/DDBJ databases">
        <title>Emergence of the Ug99 lineage of the wheat stem rust pathogen through somatic hybridization.</title>
        <authorList>
            <person name="Li F."/>
            <person name="Upadhyaya N.M."/>
            <person name="Sperschneider J."/>
            <person name="Matny O."/>
            <person name="Nguyen-Phuc H."/>
            <person name="Mago R."/>
            <person name="Raley C."/>
            <person name="Miller M.E."/>
            <person name="Silverstein K.A.T."/>
            <person name="Henningsen E."/>
            <person name="Hirsch C.D."/>
            <person name="Visser B."/>
            <person name="Pretorius Z.A."/>
            <person name="Steffenson B.J."/>
            <person name="Schwessinger B."/>
            <person name="Dodds P.N."/>
            <person name="Figueroa M."/>
        </authorList>
    </citation>
    <scope>NUCLEOTIDE SEQUENCE [LARGE SCALE GENOMIC DNA]</scope>
    <source>
        <strain evidence="1">21-0</strain>
    </source>
</reference>
<evidence type="ECO:0000313" key="1">
    <source>
        <dbReference type="EMBL" id="KAA1098505.1"/>
    </source>
</evidence>
<gene>
    <name evidence="1" type="ORF">PGT21_036006</name>
</gene>
<sequence>MWATPPAIALDIRRKDARVAKEALAKTKAVARVPPPKRTIRVKIGGKYLDELD</sequence>
<evidence type="ECO:0000313" key="2">
    <source>
        <dbReference type="Proteomes" id="UP000324748"/>
    </source>
</evidence>
<dbReference type="AlphaFoldDB" id="A0A5B0PA76"/>
<dbReference type="EMBL" id="VSWC01000066">
    <property type="protein sequence ID" value="KAA1098505.1"/>
    <property type="molecule type" value="Genomic_DNA"/>
</dbReference>